<protein>
    <submittedName>
        <fullName evidence="2">Uncharacterized protein</fullName>
    </submittedName>
</protein>
<gene>
    <name evidence="2" type="ORF">BGZ95_003205</name>
</gene>
<dbReference type="EMBL" id="JAAAIL010001718">
    <property type="protein sequence ID" value="KAG0265818.1"/>
    <property type="molecule type" value="Genomic_DNA"/>
</dbReference>
<reference evidence="2" key="1">
    <citation type="journal article" date="2020" name="Fungal Divers.">
        <title>Resolving the Mortierellaceae phylogeny through synthesis of multi-gene phylogenetics and phylogenomics.</title>
        <authorList>
            <person name="Vandepol N."/>
            <person name="Liber J."/>
            <person name="Desiro A."/>
            <person name="Na H."/>
            <person name="Kennedy M."/>
            <person name="Barry K."/>
            <person name="Grigoriev I.V."/>
            <person name="Miller A.N."/>
            <person name="O'Donnell K."/>
            <person name="Stajich J.E."/>
            <person name="Bonito G."/>
        </authorList>
    </citation>
    <scope>NUCLEOTIDE SEQUENCE</scope>
    <source>
        <strain evidence="2">NRRL 28262</strain>
    </source>
</reference>
<proteinExistence type="predicted"/>
<dbReference type="Gene3D" id="3.40.50.1820">
    <property type="entry name" value="alpha/beta hydrolase"/>
    <property type="match status" value="1"/>
</dbReference>
<comment type="caution">
    <text evidence="2">The sequence shown here is derived from an EMBL/GenBank/DDBJ whole genome shotgun (WGS) entry which is preliminary data.</text>
</comment>
<sequence>MTAAKQQTPPKKASNSYKPQSIVLTALDGYLLSGTVFLPPGPIVTSRSAFPSTSTSNGNSNLAGGATHKQEVEALTKVVIISSATATIQDFYYKFATYLSQELGMIVLTYDNRGIGRSLPGNESLQFLKAAADNGPLPTTGAQSPPLPPKSTSASNGSGSIGKINNKKGDKKKNPLVGFEATIVEWSTKDLPGVFNYVLQHFPDSPTLYVGHSVGGHILPGLDAYYTRNLERVFFVSVTSAHWRHMNSPLFTYWFFYMASPLVNRHYGYYPGKTLWGSMEDMPTGCLETWAFWGKHKDYMLGGNPEWKPNFELFKVPIYSIYFSDDDFSSTSAPIIMDLIPNTQRRCVGVKPIEDLNMKKVGHMGFFFNSCKQKLWNSVVRSWFVDGRALDIEAIREHAALEGSYARL</sequence>
<keyword evidence="3" id="KW-1185">Reference proteome</keyword>
<evidence type="ECO:0000313" key="2">
    <source>
        <dbReference type="EMBL" id="KAG0265818.1"/>
    </source>
</evidence>
<dbReference type="Proteomes" id="UP001194580">
    <property type="component" value="Unassembled WGS sequence"/>
</dbReference>
<feature type="region of interest" description="Disordered" evidence="1">
    <location>
        <begin position="135"/>
        <end position="169"/>
    </location>
</feature>
<feature type="compositionally biased region" description="Low complexity" evidence="1">
    <location>
        <begin position="153"/>
        <end position="164"/>
    </location>
</feature>
<name>A0AAD4D4G6_9FUNG</name>
<dbReference type="InterPro" id="IPR029058">
    <property type="entry name" value="AB_hydrolase_fold"/>
</dbReference>
<dbReference type="AlphaFoldDB" id="A0AAD4D4G6"/>
<dbReference type="SUPFAM" id="SSF53474">
    <property type="entry name" value="alpha/beta-Hydrolases"/>
    <property type="match status" value="1"/>
</dbReference>
<organism evidence="2 3">
    <name type="scientific">Linnemannia exigua</name>
    <dbReference type="NCBI Taxonomy" id="604196"/>
    <lineage>
        <taxon>Eukaryota</taxon>
        <taxon>Fungi</taxon>
        <taxon>Fungi incertae sedis</taxon>
        <taxon>Mucoromycota</taxon>
        <taxon>Mortierellomycotina</taxon>
        <taxon>Mortierellomycetes</taxon>
        <taxon>Mortierellales</taxon>
        <taxon>Mortierellaceae</taxon>
        <taxon>Linnemannia</taxon>
    </lineage>
</organism>
<accession>A0AAD4D4G6</accession>
<evidence type="ECO:0000313" key="3">
    <source>
        <dbReference type="Proteomes" id="UP001194580"/>
    </source>
</evidence>
<evidence type="ECO:0000256" key="1">
    <source>
        <dbReference type="SAM" id="MobiDB-lite"/>
    </source>
</evidence>